<evidence type="ECO:0000313" key="3">
    <source>
        <dbReference type="Proteomes" id="UP001064632"/>
    </source>
</evidence>
<reference evidence="2" key="1">
    <citation type="submission" date="2022-09" db="EMBL/GenBank/DDBJ databases">
        <title>Tahibacter sp. nov., isolated from a fresh water.</title>
        <authorList>
            <person name="Baek J.H."/>
            <person name="Lee J.K."/>
            <person name="Kim J.M."/>
            <person name="Jeon C.O."/>
        </authorList>
    </citation>
    <scope>NUCLEOTIDE SEQUENCE</scope>
    <source>
        <strain evidence="2">W38</strain>
    </source>
</reference>
<dbReference type="RefSeq" id="WP_261693895.1">
    <property type="nucleotide sequence ID" value="NZ_CP104694.1"/>
</dbReference>
<proteinExistence type="predicted"/>
<keyword evidence="3" id="KW-1185">Reference proteome</keyword>
<sequence length="215" mass="22924">MSWFEACKMPPFEVRVAQPVSNFDEGLSVNSKSAIRSVLLVALVPLVLGGCNLFKSRSDWDKAVEARPLEVPPDLETPATSSELIVPEGRGGAASDTAARRAAGSTSVGIDGLHVNDTVDSAWQRIGKALERANLGDIAKRDESLHTYEVNVKVTRTTGDDGGFFKRLFTRKRVETSVQKVSVGVSSDGDGSRVSVSGDGAAVQKVVALLRERLG</sequence>
<feature type="region of interest" description="Disordered" evidence="1">
    <location>
        <begin position="72"/>
        <end position="100"/>
    </location>
</feature>
<dbReference type="InterPro" id="IPR042268">
    <property type="entry name" value="BamC_C"/>
</dbReference>
<protein>
    <recommendedName>
        <fullName evidence="4">Outer membrane protein assembly factor BamC</fullName>
    </recommendedName>
</protein>
<dbReference type="EMBL" id="CP104694">
    <property type="protein sequence ID" value="UXI66915.1"/>
    <property type="molecule type" value="Genomic_DNA"/>
</dbReference>
<dbReference type="Gene3D" id="3.30.310.170">
    <property type="entry name" value="Outer membrane protein assembly factor BamC"/>
    <property type="match status" value="1"/>
</dbReference>
<evidence type="ECO:0000313" key="2">
    <source>
        <dbReference type="EMBL" id="UXI66915.1"/>
    </source>
</evidence>
<evidence type="ECO:0008006" key="4">
    <source>
        <dbReference type="Google" id="ProtNLM"/>
    </source>
</evidence>
<gene>
    <name evidence="2" type="ORF">N4264_19470</name>
</gene>
<evidence type="ECO:0000256" key="1">
    <source>
        <dbReference type="SAM" id="MobiDB-lite"/>
    </source>
</evidence>
<dbReference type="Proteomes" id="UP001064632">
    <property type="component" value="Chromosome"/>
</dbReference>
<name>A0ABY6BAN0_9GAMM</name>
<organism evidence="2 3">
    <name type="scientific">Tahibacter amnicola</name>
    <dbReference type="NCBI Taxonomy" id="2976241"/>
    <lineage>
        <taxon>Bacteria</taxon>
        <taxon>Pseudomonadati</taxon>
        <taxon>Pseudomonadota</taxon>
        <taxon>Gammaproteobacteria</taxon>
        <taxon>Lysobacterales</taxon>
        <taxon>Rhodanobacteraceae</taxon>
        <taxon>Tahibacter</taxon>
    </lineage>
</organism>
<accession>A0ABY6BAN0</accession>